<evidence type="ECO:0000256" key="1">
    <source>
        <dbReference type="SAM" id="MobiDB-lite"/>
    </source>
</evidence>
<feature type="compositionally biased region" description="Polar residues" evidence="1">
    <location>
        <begin position="122"/>
        <end position="138"/>
    </location>
</feature>
<proteinExistence type="predicted"/>
<accession>A0AAE0YUR8</accession>
<feature type="compositionally biased region" description="Polar residues" evidence="1">
    <location>
        <begin position="76"/>
        <end position="101"/>
    </location>
</feature>
<feature type="compositionally biased region" description="Basic and acidic residues" evidence="1">
    <location>
        <begin position="1"/>
        <end position="18"/>
    </location>
</feature>
<reference evidence="2" key="1">
    <citation type="journal article" date="2023" name="G3 (Bethesda)">
        <title>A reference genome for the long-term kleptoplast-retaining sea slug Elysia crispata morphotype clarki.</title>
        <authorList>
            <person name="Eastman K.E."/>
            <person name="Pendleton A.L."/>
            <person name="Shaikh M.A."/>
            <person name="Suttiyut T."/>
            <person name="Ogas R."/>
            <person name="Tomko P."/>
            <person name="Gavelis G."/>
            <person name="Widhalm J.R."/>
            <person name="Wisecaver J.H."/>
        </authorList>
    </citation>
    <scope>NUCLEOTIDE SEQUENCE</scope>
    <source>
        <strain evidence="2">ECLA1</strain>
    </source>
</reference>
<gene>
    <name evidence="2" type="ORF">RRG08_016884</name>
</gene>
<protein>
    <submittedName>
        <fullName evidence="2">Uncharacterized protein</fullName>
    </submittedName>
</protein>
<name>A0AAE0YUR8_9GAST</name>
<comment type="caution">
    <text evidence="2">The sequence shown here is derived from an EMBL/GenBank/DDBJ whole genome shotgun (WGS) entry which is preliminary data.</text>
</comment>
<sequence>MTREEAGPKDVSRVEIGKKTSPLLFPPDEQNISLGESLPSTDATSPYELSAVPRQNSCSAISSYPRSLPVSTSEYVPSIESSNTTTASMCPKSSQFSSAPSTEVLVSPSRLATRGSAPGLNKGSTTHVSPPSPGQTNLIPPKLPYHKADLQQVILRQG</sequence>
<feature type="compositionally biased region" description="Polar residues" evidence="1">
    <location>
        <begin position="30"/>
        <end position="44"/>
    </location>
</feature>
<dbReference type="AlphaFoldDB" id="A0AAE0YUR8"/>
<dbReference type="Proteomes" id="UP001283361">
    <property type="component" value="Unassembled WGS sequence"/>
</dbReference>
<feature type="region of interest" description="Disordered" evidence="1">
    <location>
        <begin position="1"/>
        <end position="46"/>
    </location>
</feature>
<feature type="region of interest" description="Disordered" evidence="1">
    <location>
        <begin position="76"/>
        <end position="145"/>
    </location>
</feature>
<evidence type="ECO:0000313" key="2">
    <source>
        <dbReference type="EMBL" id="KAK3757402.1"/>
    </source>
</evidence>
<evidence type="ECO:0000313" key="3">
    <source>
        <dbReference type="Proteomes" id="UP001283361"/>
    </source>
</evidence>
<keyword evidence="3" id="KW-1185">Reference proteome</keyword>
<dbReference type="EMBL" id="JAWDGP010005374">
    <property type="protein sequence ID" value="KAK3757402.1"/>
    <property type="molecule type" value="Genomic_DNA"/>
</dbReference>
<organism evidence="2 3">
    <name type="scientific">Elysia crispata</name>
    <name type="common">lettuce slug</name>
    <dbReference type="NCBI Taxonomy" id="231223"/>
    <lineage>
        <taxon>Eukaryota</taxon>
        <taxon>Metazoa</taxon>
        <taxon>Spiralia</taxon>
        <taxon>Lophotrochozoa</taxon>
        <taxon>Mollusca</taxon>
        <taxon>Gastropoda</taxon>
        <taxon>Heterobranchia</taxon>
        <taxon>Euthyneura</taxon>
        <taxon>Panpulmonata</taxon>
        <taxon>Sacoglossa</taxon>
        <taxon>Placobranchoidea</taxon>
        <taxon>Plakobranchidae</taxon>
        <taxon>Elysia</taxon>
    </lineage>
</organism>